<sequence length="204" mass="22533">NLDFWFADEAVLVDTAGRYTTQTSDASVDQQGWDSFLKLLRRTRPLQPINGVLVAIGLDEILNSDRARLDDHAAAVRRRLAELRRTLEVSAPVYLLFTKADLLAGFSEFFDDLDVEGRRAILGATLPLGAPVGLDALLAEFDGVVQALADRVAKRLHEEGDPRRRSLILGFPSQVASLRARLARFVEGALTADQDTPPMVRGFY</sequence>
<comment type="caution">
    <text evidence="2">The sequence shown here is derived from an EMBL/GenBank/DDBJ whole genome shotgun (WGS) entry which is preliminary data.</text>
</comment>
<organism evidence="2 3">
    <name type="scientific">Maribellus luteus</name>
    <dbReference type="NCBI Taxonomy" id="2305463"/>
    <lineage>
        <taxon>Bacteria</taxon>
        <taxon>Pseudomonadati</taxon>
        <taxon>Bacteroidota</taxon>
        <taxon>Bacteroidia</taxon>
        <taxon>Marinilabiliales</taxon>
        <taxon>Prolixibacteraceae</taxon>
        <taxon>Maribellus</taxon>
    </lineage>
</organism>
<evidence type="ECO:0000313" key="2">
    <source>
        <dbReference type="EMBL" id="RIJ44421.1"/>
    </source>
</evidence>
<dbReference type="EMBL" id="QWGR01000143">
    <property type="protein sequence ID" value="RIJ44421.1"/>
    <property type="molecule type" value="Genomic_DNA"/>
</dbReference>
<feature type="domain" description="Type VI secretion system component TssM1 N-terminal" evidence="1">
    <location>
        <begin position="27"/>
        <end position="204"/>
    </location>
</feature>
<feature type="non-terminal residue" evidence="2">
    <location>
        <position position="1"/>
    </location>
</feature>
<dbReference type="PANTHER" id="PTHR36153">
    <property type="entry name" value="INNER MEMBRANE PROTEIN-RELATED"/>
    <property type="match status" value="1"/>
</dbReference>
<gene>
    <name evidence="2" type="ORF">D1614_24245</name>
</gene>
<protein>
    <submittedName>
        <fullName evidence="2">Type VI secretion system membrane subunit TssM</fullName>
    </submittedName>
</protein>
<feature type="non-terminal residue" evidence="2">
    <location>
        <position position="204"/>
    </location>
</feature>
<keyword evidence="3" id="KW-1185">Reference proteome</keyword>
<dbReference type="InterPro" id="IPR053156">
    <property type="entry name" value="T6SS_TssM-like"/>
</dbReference>
<dbReference type="AlphaFoldDB" id="A0A399SP66"/>
<evidence type="ECO:0000313" key="3">
    <source>
        <dbReference type="Proteomes" id="UP000265926"/>
    </source>
</evidence>
<evidence type="ECO:0000259" key="1">
    <source>
        <dbReference type="Pfam" id="PF14331"/>
    </source>
</evidence>
<accession>A0A399SP66</accession>
<dbReference type="InterPro" id="IPR025743">
    <property type="entry name" value="TssM1_N"/>
</dbReference>
<reference evidence="2 3" key="1">
    <citation type="submission" date="2018-08" db="EMBL/GenBank/DDBJ databases">
        <title>Pallidiluteibacterium maritimus gen. nov., sp. nov., isolated from coastal sediment.</title>
        <authorList>
            <person name="Zhou L.Y."/>
        </authorList>
    </citation>
    <scope>NUCLEOTIDE SEQUENCE [LARGE SCALE GENOMIC DNA]</scope>
    <source>
        <strain evidence="2 3">XSD2</strain>
    </source>
</reference>
<proteinExistence type="predicted"/>
<dbReference type="Pfam" id="PF14331">
    <property type="entry name" value="IcmF-related_N"/>
    <property type="match status" value="1"/>
</dbReference>
<dbReference type="PANTHER" id="PTHR36153:SF1">
    <property type="entry name" value="TYPE VI SECRETION SYSTEM COMPONENT TSSM1"/>
    <property type="match status" value="1"/>
</dbReference>
<dbReference type="Proteomes" id="UP000265926">
    <property type="component" value="Unassembled WGS sequence"/>
</dbReference>
<name>A0A399SP66_9BACT</name>